<reference evidence="3 4" key="1">
    <citation type="submission" date="2019-03" db="EMBL/GenBank/DDBJ databases">
        <title>The genome sequence of a newly discovered highly antifungal drug resistant Aspergillus species, Aspergillus tanneri NIH 1004.</title>
        <authorList>
            <person name="Mounaud S."/>
            <person name="Singh I."/>
            <person name="Joardar V."/>
            <person name="Pakala S."/>
            <person name="Pakala S."/>
            <person name="Venepally P."/>
            <person name="Hoover J."/>
            <person name="Nierman W."/>
            <person name="Chung J."/>
            <person name="Losada L."/>
        </authorList>
    </citation>
    <scope>NUCLEOTIDE SEQUENCE [LARGE SCALE GENOMIC DNA]</scope>
    <source>
        <strain evidence="3 4">NIH1004</strain>
    </source>
</reference>
<dbReference type="Proteomes" id="UP000308092">
    <property type="component" value="Unassembled WGS sequence"/>
</dbReference>
<keyword evidence="2" id="KW-0732">Signal</keyword>
<gene>
    <name evidence="3" type="ORF">EYZ11_000593</name>
</gene>
<name>A0A4S3JWP8_9EURO</name>
<accession>A0A4S3JWP8</accession>
<evidence type="ECO:0000313" key="4">
    <source>
        <dbReference type="Proteomes" id="UP000308092"/>
    </source>
</evidence>
<feature type="compositionally biased region" description="Low complexity" evidence="1">
    <location>
        <begin position="78"/>
        <end position="96"/>
    </location>
</feature>
<feature type="compositionally biased region" description="Polar residues" evidence="1">
    <location>
        <begin position="97"/>
        <end position="108"/>
    </location>
</feature>
<proteinExistence type="predicted"/>
<evidence type="ECO:0000256" key="1">
    <source>
        <dbReference type="SAM" id="MobiDB-lite"/>
    </source>
</evidence>
<feature type="compositionally biased region" description="Low complexity" evidence="1">
    <location>
        <begin position="165"/>
        <end position="194"/>
    </location>
</feature>
<evidence type="ECO:0000313" key="3">
    <source>
        <dbReference type="EMBL" id="THC99895.1"/>
    </source>
</evidence>
<evidence type="ECO:0000256" key="2">
    <source>
        <dbReference type="SAM" id="SignalP"/>
    </source>
</evidence>
<dbReference type="EMBL" id="SOSA01000009">
    <property type="protein sequence ID" value="THC99895.1"/>
    <property type="molecule type" value="Genomic_DNA"/>
</dbReference>
<dbReference type="STRING" id="1220188.A0A4S3JWP8"/>
<keyword evidence="4" id="KW-1185">Reference proteome</keyword>
<feature type="compositionally biased region" description="Low complexity" evidence="1">
    <location>
        <begin position="120"/>
        <end position="132"/>
    </location>
</feature>
<sequence>MAYPSMSKFMTFVVVWLLATMGFANDAMEVLDGFYGTNGAAGKFQVHFSISCVATVTVTDTICATLSPPAFSATTFSTATQAPPTASVTSLTASVTENPPISSETHGNPGTGTVVPPVPSVSSSDYSSESASQTAGIPIPPVSTVSSGEPSVSTTGEHSSTYPVSSQTTGTETAGTTTAPTSAPSSTASPAPNAGVSHGEIGMHAVYLALGMTLVCFVAI</sequence>
<organism evidence="3 4">
    <name type="scientific">Aspergillus tanneri</name>
    <dbReference type="NCBI Taxonomy" id="1220188"/>
    <lineage>
        <taxon>Eukaryota</taxon>
        <taxon>Fungi</taxon>
        <taxon>Dikarya</taxon>
        <taxon>Ascomycota</taxon>
        <taxon>Pezizomycotina</taxon>
        <taxon>Eurotiomycetes</taxon>
        <taxon>Eurotiomycetidae</taxon>
        <taxon>Eurotiales</taxon>
        <taxon>Aspergillaceae</taxon>
        <taxon>Aspergillus</taxon>
        <taxon>Aspergillus subgen. Circumdati</taxon>
    </lineage>
</organism>
<protein>
    <submittedName>
        <fullName evidence="3">Uncharacterized protein</fullName>
    </submittedName>
</protein>
<feature type="chain" id="PRO_5020308802" evidence="2">
    <location>
        <begin position="25"/>
        <end position="220"/>
    </location>
</feature>
<comment type="caution">
    <text evidence="3">The sequence shown here is derived from an EMBL/GenBank/DDBJ whole genome shotgun (WGS) entry which is preliminary data.</text>
</comment>
<feature type="compositionally biased region" description="Polar residues" evidence="1">
    <location>
        <begin position="143"/>
        <end position="164"/>
    </location>
</feature>
<dbReference type="VEuPathDB" id="FungiDB:EYZ11_000593"/>
<feature type="signal peptide" evidence="2">
    <location>
        <begin position="1"/>
        <end position="24"/>
    </location>
</feature>
<feature type="region of interest" description="Disordered" evidence="1">
    <location>
        <begin position="78"/>
        <end position="194"/>
    </location>
</feature>
<dbReference type="AlphaFoldDB" id="A0A4S3JWP8"/>